<feature type="domain" description="HTH marR-type" evidence="2">
    <location>
        <begin position="7"/>
        <end position="142"/>
    </location>
</feature>
<dbReference type="Gene3D" id="1.10.10.10">
    <property type="entry name" value="Winged helix-like DNA-binding domain superfamily/Winged helix DNA-binding domain"/>
    <property type="match status" value="1"/>
</dbReference>
<dbReference type="AlphaFoldDB" id="A0A919YUP8"/>
<accession>A0A919YUP8</accession>
<dbReference type="InterPro" id="IPR036390">
    <property type="entry name" value="WH_DNA-bd_sf"/>
</dbReference>
<organism evidence="3 4">
    <name type="scientific">Paenibacillus montaniterrae</name>
    <dbReference type="NCBI Taxonomy" id="429341"/>
    <lineage>
        <taxon>Bacteria</taxon>
        <taxon>Bacillati</taxon>
        <taxon>Bacillota</taxon>
        <taxon>Bacilli</taxon>
        <taxon>Bacillales</taxon>
        <taxon>Paenibacillaceae</taxon>
        <taxon>Paenibacillus</taxon>
    </lineage>
</organism>
<dbReference type="GO" id="GO:0003677">
    <property type="term" value="F:DNA binding"/>
    <property type="evidence" value="ECO:0007669"/>
    <property type="project" value="UniProtKB-KW"/>
</dbReference>
<evidence type="ECO:0000256" key="1">
    <source>
        <dbReference type="ARBA" id="ARBA00023125"/>
    </source>
</evidence>
<dbReference type="InterPro" id="IPR000835">
    <property type="entry name" value="HTH_MarR-typ"/>
</dbReference>
<keyword evidence="4" id="KW-1185">Reference proteome</keyword>
<protein>
    <submittedName>
        <fullName evidence="3">MarR family transcriptional regulator</fullName>
    </submittedName>
</protein>
<dbReference type="SMART" id="SM00347">
    <property type="entry name" value="HTH_MARR"/>
    <property type="match status" value="1"/>
</dbReference>
<reference evidence="3" key="1">
    <citation type="submission" date="2021-03" db="EMBL/GenBank/DDBJ databases">
        <title>Antimicrobial resistance genes in bacteria isolated from Japanese honey, and their potential for conferring macrolide and lincosamide resistance in the American foulbrood pathogen Paenibacillus larvae.</title>
        <authorList>
            <person name="Okamoto M."/>
            <person name="Kumagai M."/>
            <person name="Kanamori H."/>
            <person name="Takamatsu D."/>
        </authorList>
    </citation>
    <scope>NUCLEOTIDE SEQUENCE</scope>
    <source>
        <strain evidence="3">J40TS1</strain>
    </source>
</reference>
<evidence type="ECO:0000313" key="3">
    <source>
        <dbReference type="EMBL" id="GIP18794.1"/>
    </source>
</evidence>
<dbReference type="SUPFAM" id="SSF46785">
    <property type="entry name" value="Winged helix' DNA-binding domain"/>
    <property type="match status" value="1"/>
</dbReference>
<dbReference type="GO" id="GO:0006950">
    <property type="term" value="P:response to stress"/>
    <property type="evidence" value="ECO:0007669"/>
    <property type="project" value="TreeGrafter"/>
</dbReference>
<dbReference type="Proteomes" id="UP000683139">
    <property type="component" value="Unassembled WGS sequence"/>
</dbReference>
<dbReference type="GO" id="GO:0003700">
    <property type="term" value="F:DNA-binding transcription factor activity"/>
    <property type="evidence" value="ECO:0007669"/>
    <property type="project" value="InterPro"/>
</dbReference>
<name>A0A919YUP8_9BACL</name>
<dbReference type="PANTHER" id="PTHR33164:SF43">
    <property type="entry name" value="HTH-TYPE TRANSCRIPTIONAL REPRESSOR YETL"/>
    <property type="match status" value="1"/>
</dbReference>
<dbReference type="InterPro" id="IPR036388">
    <property type="entry name" value="WH-like_DNA-bd_sf"/>
</dbReference>
<dbReference type="PROSITE" id="PS50995">
    <property type="entry name" value="HTH_MARR_2"/>
    <property type="match status" value="1"/>
</dbReference>
<keyword evidence="1" id="KW-0238">DNA-binding</keyword>
<comment type="caution">
    <text evidence="3">The sequence shown here is derived from an EMBL/GenBank/DDBJ whole genome shotgun (WGS) entry which is preliminary data.</text>
</comment>
<dbReference type="RefSeq" id="WP_213519444.1">
    <property type="nucleotide sequence ID" value="NZ_BOSE01000010.1"/>
</dbReference>
<evidence type="ECO:0000259" key="2">
    <source>
        <dbReference type="PROSITE" id="PS50995"/>
    </source>
</evidence>
<evidence type="ECO:0000313" key="4">
    <source>
        <dbReference type="Proteomes" id="UP000683139"/>
    </source>
</evidence>
<dbReference type="Pfam" id="PF12802">
    <property type="entry name" value="MarR_2"/>
    <property type="match status" value="1"/>
</dbReference>
<dbReference type="PANTHER" id="PTHR33164">
    <property type="entry name" value="TRANSCRIPTIONAL REGULATOR, MARR FAMILY"/>
    <property type="match status" value="1"/>
</dbReference>
<sequence length="149" mass="17354">MTSDRVMAEIVERYERATFLIERRLFSKVKDALPNDMTPEQLFIIRYLMRNELVTSSELADMLCVGRSTITSICNRLVDKGVIKRIPSQEDRRVLYLALTEAGYSECEVIERAIYDIIQPYLDRIGEQKGFEFIAVLEYVAEVLKYDVE</sequence>
<dbReference type="EMBL" id="BOSE01000010">
    <property type="protein sequence ID" value="GIP18794.1"/>
    <property type="molecule type" value="Genomic_DNA"/>
</dbReference>
<gene>
    <name evidence="3" type="ORF">J40TS1_44360</name>
</gene>
<dbReference type="PRINTS" id="PR00598">
    <property type="entry name" value="HTHMARR"/>
</dbReference>
<dbReference type="InterPro" id="IPR039422">
    <property type="entry name" value="MarR/SlyA-like"/>
</dbReference>
<proteinExistence type="predicted"/>